<feature type="domain" description="AMP-dependent synthetase/ligase" evidence="1">
    <location>
        <begin position="6"/>
        <end position="363"/>
    </location>
</feature>
<reference evidence="3" key="1">
    <citation type="submission" date="2020-05" db="EMBL/GenBank/DDBJ databases">
        <authorList>
            <person name="Chiriac C."/>
            <person name="Salcher M."/>
            <person name="Ghai R."/>
            <person name="Kavagutti S V."/>
        </authorList>
    </citation>
    <scope>NUCLEOTIDE SEQUENCE</scope>
</reference>
<dbReference type="PANTHER" id="PTHR24096:SF323">
    <property type="entry name" value="BLR3536 PROTEIN"/>
    <property type="match status" value="1"/>
</dbReference>
<evidence type="ECO:0000259" key="1">
    <source>
        <dbReference type="Pfam" id="PF00501"/>
    </source>
</evidence>
<dbReference type="PROSITE" id="PS00455">
    <property type="entry name" value="AMP_BINDING"/>
    <property type="match status" value="1"/>
</dbReference>
<feature type="domain" description="AMP-binding enzyme C-terminal" evidence="2">
    <location>
        <begin position="419"/>
        <end position="500"/>
    </location>
</feature>
<dbReference type="AlphaFoldDB" id="A0A6J6MB51"/>
<dbReference type="InterPro" id="IPR042099">
    <property type="entry name" value="ANL_N_sf"/>
</dbReference>
<dbReference type="InterPro" id="IPR020845">
    <property type="entry name" value="AMP-binding_CS"/>
</dbReference>
<dbReference type="InterPro" id="IPR045851">
    <property type="entry name" value="AMP-bd_C_sf"/>
</dbReference>
<dbReference type="SUPFAM" id="SSF56801">
    <property type="entry name" value="Acetyl-CoA synthetase-like"/>
    <property type="match status" value="1"/>
</dbReference>
<dbReference type="InterPro" id="IPR025110">
    <property type="entry name" value="AMP-bd_C"/>
</dbReference>
<evidence type="ECO:0000259" key="2">
    <source>
        <dbReference type="Pfam" id="PF13193"/>
    </source>
</evidence>
<evidence type="ECO:0000313" key="3">
    <source>
        <dbReference type="EMBL" id="CAB4670549.1"/>
    </source>
</evidence>
<protein>
    <submittedName>
        <fullName evidence="3">Unannotated protein</fullName>
    </submittedName>
</protein>
<sequence>MYPGITAATHPDRPAIIQAETGKITTFLELHEAAIRLSNVLRAAGLQAGDHVAICMENHGKYLEVIWGCHYAGVVYTACSSRLTKAELTYIVNDCQAKAFITSKYKADQALEISGDIPQVHLRLMLDGTVDGYDSFESTVDSASSVPLSDMVDGTDMLYSSGTTGMPKGVARPFPGTPLGTSAGLATALTVGLFQFHEGMTYLSPAPLYHAAPLRFNMSVHASGGTTVVMEHFDAEMYLKYAEQYKATHTQLVPTMFIRMLKLDPEVRAKYDVSNFKVAIHAAAPCPVETKKAMIAWWGPIIHEYYAGTEGNGFVYCNSDMWLAHPGSVGVAIQGEVHICDELGDDVPQGESGTIFFAGSAIFEYHNDAEKTKASRDPKGRGWSTLGDVGYLDADNFLYLTDRKAFMIISGGVNIYPQESENILVNHPKVIDIAVFGVPNDDFGEEVKAVVQPVTMPSSPAEADALAKELIAFCKTHLADIKCPRSIDFRAELPRHPTGKLYKRLLKDEYWKAAGRSI</sequence>
<dbReference type="Gene3D" id="3.30.300.30">
    <property type="match status" value="1"/>
</dbReference>
<name>A0A6J6MB51_9ZZZZ</name>
<dbReference type="GO" id="GO:0016405">
    <property type="term" value="F:CoA-ligase activity"/>
    <property type="evidence" value="ECO:0007669"/>
    <property type="project" value="TreeGrafter"/>
</dbReference>
<dbReference type="Gene3D" id="3.40.50.12780">
    <property type="entry name" value="N-terminal domain of ligase-like"/>
    <property type="match status" value="1"/>
</dbReference>
<gene>
    <name evidence="3" type="ORF">UFOPK2334_00499</name>
</gene>
<organism evidence="3">
    <name type="scientific">freshwater metagenome</name>
    <dbReference type="NCBI Taxonomy" id="449393"/>
    <lineage>
        <taxon>unclassified sequences</taxon>
        <taxon>metagenomes</taxon>
        <taxon>ecological metagenomes</taxon>
    </lineage>
</organism>
<accession>A0A6J6MB51</accession>
<dbReference type="InterPro" id="IPR000873">
    <property type="entry name" value="AMP-dep_synth/lig_dom"/>
</dbReference>
<dbReference type="Pfam" id="PF13193">
    <property type="entry name" value="AMP-binding_C"/>
    <property type="match status" value="1"/>
</dbReference>
<dbReference type="PANTHER" id="PTHR24096">
    <property type="entry name" value="LONG-CHAIN-FATTY-ACID--COA LIGASE"/>
    <property type="match status" value="1"/>
</dbReference>
<dbReference type="EMBL" id="CAEZXA010000028">
    <property type="protein sequence ID" value="CAB4670549.1"/>
    <property type="molecule type" value="Genomic_DNA"/>
</dbReference>
<proteinExistence type="predicted"/>
<dbReference type="Pfam" id="PF00501">
    <property type="entry name" value="AMP-binding"/>
    <property type="match status" value="1"/>
</dbReference>